<dbReference type="AlphaFoldDB" id="W4QHX5"/>
<evidence type="ECO:0000313" key="5">
    <source>
        <dbReference type="EMBL" id="GAE31706.1"/>
    </source>
</evidence>
<evidence type="ECO:0000256" key="1">
    <source>
        <dbReference type="ARBA" id="ARBA00023015"/>
    </source>
</evidence>
<dbReference type="InterPro" id="IPR018060">
    <property type="entry name" value="HTH_AraC"/>
</dbReference>
<dbReference type="GO" id="GO:0043565">
    <property type="term" value="F:sequence-specific DNA binding"/>
    <property type="evidence" value="ECO:0007669"/>
    <property type="project" value="InterPro"/>
</dbReference>
<organism evidence="5 6">
    <name type="scientific">Halalkalibacter hemicellulosilyticusJCM 9152</name>
    <dbReference type="NCBI Taxonomy" id="1236971"/>
    <lineage>
        <taxon>Bacteria</taxon>
        <taxon>Bacillati</taxon>
        <taxon>Bacillota</taxon>
        <taxon>Bacilli</taxon>
        <taxon>Bacillales</taxon>
        <taxon>Bacillaceae</taxon>
        <taxon>Halalkalibacter</taxon>
    </lineage>
</organism>
<name>W4QHX5_9BACI</name>
<dbReference type="STRING" id="1236971.JCM9152_3191"/>
<dbReference type="Proteomes" id="UP000018895">
    <property type="component" value="Unassembled WGS sequence"/>
</dbReference>
<dbReference type="Gene3D" id="3.30.450.20">
    <property type="entry name" value="PAS domain"/>
    <property type="match status" value="1"/>
</dbReference>
<protein>
    <submittedName>
        <fullName evidence="5">Two-component response regulator</fullName>
    </submittedName>
</protein>
<evidence type="ECO:0000313" key="6">
    <source>
        <dbReference type="Proteomes" id="UP000018895"/>
    </source>
</evidence>
<dbReference type="InterPro" id="IPR018062">
    <property type="entry name" value="HTH_AraC-typ_CS"/>
</dbReference>
<evidence type="ECO:0000256" key="2">
    <source>
        <dbReference type="ARBA" id="ARBA00023125"/>
    </source>
</evidence>
<accession>W4QHX5</accession>
<dbReference type="EMBL" id="BAUU01000023">
    <property type="protein sequence ID" value="GAE31706.1"/>
    <property type="molecule type" value="Genomic_DNA"/>
</dbReference>
<dbReference type="InterPro" id="IPR009057">
    <property type="entry name" value="Homeodomain-like_sf"/>
</dbReference>
<dbReference type="OrthoDB" id="1975037at2"/>
<keyword evidence="1" id="KW-0805">Transcription regulation</keyword>
<feature type="domain" description="HTH araC/xylS-type" evidence="4">
    <location>
        <begin position="642"/>
        <end position="739"/>
    </location>
</feature>
<keyword evidence="2" id="KW-0238">DNA-binding</keyword>
<reference evidence="5" key="1">
    <citation type="journal article" date="2014" name="Genome Announc.">
        <title>Draft Genome Sequences of Three Alkaliphilic Bacillus Strains, Bacillus wakoensis JCM 9140T, Bacillus akibai JCM 9157T, and Bacillus hemicellulosilyticus JCM 9152T.</title>
        <authorList>
            <person name="Yuki M."/>
            <person name="Oshima K."/>
            <person name="Suda W."/>
            <person name="Oshida Y."/>
            <person name="Kitamura K."/>
            <person name="Iida T."/>
            <person name="Hattori M."/>
            <person name="Ohkuma M."/>
        </authorList>
    </citation>
    <scope>NUCLEOTIDE SEQUENCE [LARGE SCALE GENOMIC DNA]</scope>
    <source>
        <strain evidence="5">JCM 9152</strain>
    </source>
</reference>
<keyword evidence="6" id="KW-1185">Reference proteome</keyword>
<dbReference type="PANTHER" id="PTHR43280">
    <property type="entry name" value="ARAC-FAMILY TRANSCRIPTIONAL REGULATOR"/>
    <property type="match status" value="1"/>
</dbReference>
<dbReference type="SMART" id="SM00342">
    <property type="entry name" value="HTH_ARAC"/>
    <property type="match status" value="1"/>
</dbReference>
<dbReference type="PANTHER" id="PTHR43280:SF28">
    <property type="entry name" value="HTH-TYPE TRANSCRIPTIONAL ACTIVATOR RHAS"/>
    <property type="match status" value="1"/>
</dbReference>
<sequence>MIGLGIYWFGVNEVEDSLKEMHENQIFERAQNIDDQFDYLEKSLSHWAYDPRFNSSLLNLNYVVEFQETRDIVQTLHVLQGSHPLIDHVELFVDSAVPVLFSPHYNVLEADEYEFYQSILEQHKNMSWNRLYSIPEESNIEDPQPLVLIHSIPGNSNAPFGSIIVTLDRQKVADLIKTLTPYNEGATFLLNDANRVLVSENSTEEASFVSSLRDSVLGKADSDQEGSFVFSGQDETFSVSYGTMKRMDSEWTYVSAAPMSSITSPIVIVSTMIISVSLIGLLLALILSWVASKTIYSPIAKLVKVLDKDSKWTDHNHKDEFKVIENQFREMSMESQSLENRLTTQLPQLKNSFLLQLIQGYLYHYKEEELKERMQNYGWELDSHQFVVMDIQVLGLNESKTTIMKQDESLVAFALTNITEEVSQEYFEQCNVINFYDLSAVLLIVYPINNEVRKSLHEFSNQAMDVLNRVLKRQITITISQPTESIKRIPYLFEDVRKGKRYRNFEKENQVIDLETFETSNDVSQLHYPFEIEKEILQAIRMGQIHESEQLIREFIEELKGKGVKEINIQPCITQLFGSIQHEILHSSIHPYDLFQGKNMYEEISHIGDPEQMINWLTFEVITPFIKALEGKVNIEMKQLVEKVCTYIKEHYMEDISLESCAEEVNTNPYTLSKAFKKVIGVNFIDYVTKLRIEKAKELLLNTNMKMNDIAEQVGYRHSYFNRIFKKHIGIPPSQYRKQRINEFIQDGTERK</sequence>
<dbReference type="Gene3D" id="1.10.10.60">
    <property type="entry name" value="Homeodomain-like"/>
    <property type="match status" value="2"/>
</dbReference>
<gene>
    <name evidence="5" type="ORF">JCM9152_3191</name>
</gene>
<proteinExistence type="predicted"/>
<dbReference type="GO" id="GO:0003700">
    <property type="term" value="F:DNA-binding transcription factor activity"/>
    <property type="evidence" value="ECO:0007669"/>
    <property type="project" value="InterPro"/>
</dbReference>
<dbReference type="SUPFAM" id="SSF46689">
    <property type="entry name" value="Homeodomain-like"/>
    <property type="match status" value="2"/>
</dbReference>
<comment type="caution">
    <text evidence="5">The sequence shown here is derived from an EMBL/GenBank/DDBJ whole genome shotgun (WGS) entry which is preliminary data.</text>
</comment>
<keyword evidence="3" id="KW-0804">Transcription</keyword>
<dbReference type="PROSITE" id="PS00041">
    <property type="entry name" value="HTH_ARAC_FAMILY_1"/>
    <property type="match status" value="1"/>
</dbReference>
<dbReference type="Pfam" id="PF12833">
    <property type="entry name" value="HTH_18"/>
    <property type="match status" value="1"/>
</dbReference>
<evidence type="ECO:0000259" key="4">
    <source>
        <dbReference type="PROSITE" id="PS01124"/>
    </source>
</evidence>
<dbReference type="PROSITE" id="PS01124">
    <property type="entry name" value="HTH_ARAC_FAMILY_2"/>
    <property type="match status" value="1"/>
</dbReference>
<evidence type="ECO:0000256" key="3">
    <source>
        <dbReference type="ARBA" id="ARBA00023163"/>
    </source>
</evidence>